<feature type="region of interest" description="Disordered" evidence="3">
    <location>
        <begin position="187"/>
        <end position="211"/>
    </location>
</feature>
<feature type="coiled-coil region" evidence="2">
    <location>
        <begin position="401"/>
        <end position="428"/>
    </location>
</feature>
<reference evidence="4 5" key="1">
    <citation type="submission" date="2020-11" db="EMBL/GenBank/DDBJ databases">
        <authorList>
            <person name="Wallbank WR R."/>
            <person name="Pardo Diaz C."/>
            <person name="Kozak K."/>
            <person name="Martin S."/>
            <person name="Jiggins C."/>
            <person name="Moest M."/>
            <person name="Warren A I."/>
            <person name="Generalovic N T."/>
            <person name="Byers J.R.P. K."/>
            <person name="Montejo-Kovacevich G."/>
            <person name="Yen C E."/>
        </authorList>
    </citation>
    <scope>NUCLEOTIDE SEQUENCE [LARGE SCALE GENOMIC DNA]</scope>
</reference>
<feature type="compositionally biased region" description="Polar residues" evidence="3">
    <location>
        <begin position="230"/>
        <end position="244"/>
    </location>
</feature>
<feature type="region of interest" description="Disordered" evidence="3">
    <location>
        <begin position="230"/>
        <end position="279"/>
    </location>
</feature>
<dbReference type="GO" id="GO:0000149">
    <property type="term" value="F:SNARE binding"/>
    <property type="evidence" value="ECO:0007669"/>
    <property type="project" value="TreeGrafter"/>
</dbReference>
<feature type="coiled-coil region" evidence="2">
    <location>
        <begin position="309"/>
        <end position="336"/>
    </location>
</feature>
<dbReference type="GO" id="GO:0005768">
    <property type="term" value="C:endosome"/>
    <property type="evidence" value="ECO:0007669"/>
    <property type="project" value="TreeGrafter"/>
</dbReference>
<feature type="compositionally biased region" description="Low complexity" evidence="3">
    <location>
        <begin position="188"/>
        <end position="208"/>
    </location>
</feature>
<dbReference type="FunCoup" id="A0A7R8USK2">
    <property type="interactions" value="460"/>
</dbReference>
<evidence type="ECO:0008006" key="6">
    <source>
        <dbReference type="Google" id="ProtNLM"/>
    </source>
</evidence>
<evidence type="ECO:0000256" key="1">
    <source>
        <dbReference type="ARBA" id="ARBA00023054"/>
    </source>
</evidence>
<dbReference type="PANTHER" id="PTHR15157">
    <property type="entry name" value="UV RADIATION RESISTANCE-ASSOCIATED GENE PROTEIN"/>
    <property type="match status" value="1"/>
</dbReference>
<accession>A0A7R8USK2</accession>
<dbReference type="GO" id="GO:0035493">
    <property type="term" value="P:SNARE complex assembly"/>
    <property type="evidence" value="ECO:0007669"/>
    <property type="project" value="TreeGrafter"/>
</dbReference>
<dbReference type="Proteomes" id="UP000594454">
    <property type="component" value="Chromosome 3"/>
</dbReference>
<evidence type="ECO:0000313" key="5">
    <source>
        <dbReference type="Proteomes" id="UP000594454"/>
    </source>
</evidence>
<keyword evidence="1 2" id="KW-0175">Coiled coil</keyword>
<name>A0A7R8USK2_HERIL</name>
<evidence type="ECO:0000256" key="3">
    <source>
        <dbReference type="SAM" id="MobiDB-lite"/>
    </source>
</evidence>
<keyword evidence="5" id="KW-1185">Reference proteome</keyword>
<evidence type="ECO:0000256" key="2">
    <source>
        <dbReference type="SAM" id="Coils"/>
    </source>
</evidence>
<dbReference type="OrthoDB" id="72772at2759"/>
<proteinExistence type="predicted"/>
<gene>
    <name evidence="4" type="ORF">HERILL_LOCUS9055</name>
</gene>
<evidence type="ECO:0000313" key="4">
    <source>
        <dbReference type="EMBL" id="CAD7086268.1"/>
    </source>
</evidence>
<dbReference type="EMBL" id="LR899011">
    <property type="protein sequence ID" value="CAD7086268.1"/>
    <property type="molecule type" value="Genomic_DNA"/>
</dbReference>
<dbReference type="OMA" id="PRCREWL"/>
<dbReference type="PANTHER" id="PTHR15157:SF5">
    <property type="entry name" value="UV RADIATION RESISTANCE-ASSOCIATED GENE PROTEIN"/>
    <property type="match status" value="1"/>
</dbReference>
<dbReference type="InParanoid" id="A0A7R8USK2"/>
<protein>
    <recommendedName>
        <fullName evidence="6">UV radiation resistance-associated gene protein</fullName>
    </recommendedName>
</protein>
<feature type="compositionally biased region" description="Low complexity" evidence="3">
    <location>
        <begin position="257"/>
        <end position="268"/>
    </location>
</feature>
<organism evidence="4 5">
    <name type="scientific">Hermetia illucens</name>
    <name type="common">Black soldier fly</name>
    <dbReference type="NCBI Taxonomy" id="343691"/>
    <lineage>
        <taxon>Eukaryota</taxon>
        <taxon>Metazoa</taxon>
        <taxon>Ecdysozoa</taxon>
        <taxon>Arthropoda</taxon>
        <taxon>Hexapoda</taxon>
        <taxon>Insecta</taxon>
        <taxon>Pterygota</taxon>
        <taxon>Neoptera</taxon>
        <taxon>Endopterygota</taxon>
        <taxon>Diptera</taxon>
        <taxon>Brachycera</taxon>
        <taxon>Stratiomyomorpha</taxon>
        <taxon>Stratiomyidae</taxon>
        <taxon>Hermetiinae</taxon>
        <taxon>Hermetia</taxon>
    </lineage>
</organism>
<dbReference type="AlphaFoldDB" id="A0A7R8USK2"/>
<sequence>MFNRPRCRDWTPLATQQLRLRNLIKITGHNIVCQPKCQLYFTLHWTVMSAPFYTSEKMESHGNNTFDWLEINCQLILKSTQTSVCIRVWEHMPTAEECTPRGRSDELLRARRESTTPPQSGTDKMLFIWGVYFSGLICLTKRSEAKFNENSLSFQMHGGYFASPASLTQETMRQQLALNYKMDQKILSSNSSSPANSQRSSSASSSVERASRGAVPKSCDIFSNLSYSDLVSPRASSHPSTTSTVKHKSEKDFQINSPRSSRSCSPVRSTDDRPNYPGQVDLSRDLLSMLKIRYIEKSFRASEIRPSYNVEKLLKIQQLQREYKHLNEHSKEITEKICMKSAFCLNLDLITSKGFLYRPRGNPSMGRTLNRLLFQENQVKPEDILKAQDLKRQIEIARFRHNLLSQERENKRSQIEQLETRLNKLHDYNIESGSWLMSRYRNLGREKEGLAQERISVEQRKEVLQAIDKALRDRRMQLLHELKDIYPIRRRSNGSYAIHNVTMPNALDSRESSHWSSSADGTREIVSPLAYSVALGYVAHVVQMCSVILDLSLRNPIKHDGSRSRILDVIKDIPNAPREFPLYSRTNPPPNVILYAVYLLNQNIAQLNFQVYNIKCDIRATLANLLTLLNGPPTASILTPSVENGTDMNETLTIYASASGSSIELNVPIPSQRSYPIDVVDAKVNDQRISRSVGSSYSDDQLSANNGKHFHSSEPILSIHNNVHLTTFSENGNV</sequence>
<dbReference type="GO" id="GO:0000323">
    <property type="term" value="C:lytic vacuole"/>
    <property type="evidence" value="ECO:0007669"/>
    <property type="project" value="TreeGrafter"/>
</dbReference>